<feature type="transmembrane region" description="Helical" evidence="1">
    <location>
        <begin position="338"/>
        <end position="360"/>
    </location>
</feature>
<evidence type="ECO:0000313" key="2">
    <source>
        <dbReference type="EMBL" id="MEW9855652.1"/>
    </source>
</evidence>
<dbReference type="Proteomes" id="UP001556118">
    <property type="component" value="Unassembled WGS sequence"/>
</dbReference>
<accession>A0ABV3RCJ5</accession>
<dbReference type="RefSeq" id="WP_367773450.1">
    <property type="nucleotide sequence ID" value="NZ_JBFNXR010000036.1"/>
</dbReference>
<feature type="transmembrane region" description="Helical" evidence="1">
    <location>
        <begin position="275"/>
        <end position="292"/>
    </location>
</feature>
<name>A0ABV3RCJ5_9SPHN</name>
<proteinExistence type="predicted"/>
<feature type="transmembrane region" description="Helical" evidence="1">
    <location>
        <begin position="372"/>
        <end position="392"/>
    </location>
</feature>
<feature type="transmembrane region" description="Helical" evidence="1">
    <location>
        <begin position="84"/>
        <end position="103"/>
    </location>
</feature>
<evidence type="ECO:0008006" key="4">
    <source>
        <dbReference type="Google" id="ProtNLM"/>
    </source>
</evidence>
<feature type="transmembrane region" description="Helical" evidence="1">
    <location>
        <begin position="137"/>
        <end position="157"/>
    </location>
</feature>
<dbReference type="EMBL" id="JBFNXR010000036">
    <property type="protein sequence ID" value="MEW9855652.1"/>
    <property type="molecule type" value="Genomic_DNA"/>
</dbReference>
<gene>
    <name evidence="2" type="ORF">ABUH87_10830</name>
</gene>
<protein>
    <recommendedName>
        <fullName evidence="4">Polymerase</fullName>
    </recommendedName>
</protein>
<feature type="transmembrane region" description="Helical" evidence="1">
    <location>
        <begin position="57"/>
        <end position="77"/>
    </location>
</feature>
<evidence type="ECO:0000313" key="3">
    <source>
        <dbReference type="Proteomes" id="UP001556118"/>
    </source>
</evidence>
<evidence type="ECO:0000256" key="1">
    <source>
        <dbReference type="SAM" id="Phobius"/>
    </source>
</evidence>
<reference evidence="2 3" key="1">
    <citation type="submission" date="2024-06" db="EMBL/GenBank/DDBJ databases">
        <title>Novosphingobium rhizovicinus M1R2S20.</title>
        <authorList>
            <person name="Sun J.-Q."/>
        </authorList>
    </citation>
    <scope>NUCLEOTIDE SEQUENCE [LARGE SCALE GENOMIC DNA]</scope>
    <source>
        <strain evidence="2 3">M1R2S20</strain>
    </source>
</reference>
<organism evidence="2 3">
    <name type="scientific">Novosphingobium rhizovicinum</name>
    <dbReference type="NCBI Taxonomy" id="3228928"/>
    <lineage>
        <taxon>Bacteria</taxon>
        <taxon>Pseudomonadati</taxon>
        <taxon>Pseudomonadota</taxon>
        <taxon>Alphaproteobacteria</taxon>
        <taxon>Sphingomonadales</taxon>
        <taxon>Sphingomonadaceae</taxon>
        <taxon>Novosphingobium</taxon>
    </lineage>
</organism>
<keyword evidence="1" id="KW-1133">Transmembrane helix</keyword>
<keyword evidence="3" id="KW-1185">Reference proteome</keyword>
<sequence length="435" mass="48020">MYGLPVAEPASRWTRLKAWRAQRFTTCFWVVAILPSTYNAILAAINAQGISTPRSLAVVAEAGILALCLVACVLTGGRKHDMGPILLIFFASIQMTLTSLLFETIYPDFFRNMAIIAAFTAVGYRSSPDSVRLVFRYISLIVFVFLLIELIYLPAYVSIFQPALYLQASRGIEEFSLNETGLFANALGFKDRFSFGIFSGPRTSSIFLEQVSLPGFASVLLIFLLGNWTHIGRFDRSLHTVLIVLIILSNNSRTSSALLAINALGYFIYPYFSGRLTAAIMPFCLAMAFILVGPVTDALGSDDILGRLSITVAHLMNLSVADFLMGSQGMVARSYDSGYVYLIVSSSIWGLLAFWAYVTFVPADRTAEQRRVHWGLAVYAYLWMMIGGTAIFTMKTAALLWLVVGNMVFASGGSDGNRPIGGRRWESRRQKYEGS</sequence>
<feature type="transmembrane region" description="Helical" evidence="1">
    <location>
        <begin position="24"/>
        <end position="45"/>
    </location>
</feature>
<feature type="transmembrane region" description="Helical" evidence="1">
    <location>
        <begin position="211"/>
        <end position="229"/>
    </location>
</feature>
<feature type="transmembrane region" description="Helical" evidence="1">
    <location>
        <begin position="398"/>
        <end position="414"/>
    </location>
</feature>
<keyword evidence="1" id="KW-0812">Transmembrane</keyword>
<keyword evidence="1" id="KW-0472">Membrane</keyword>
<feature type="transmembrane region" description="Helical" evidence="1">
    <location>
        <begin position="109"/>
        <end position="125"/>
    </location>
</feature>
<comment type="caution">
    <text evidence="2">The sequence shown here is derived from an EMBL/GenBank/DDBJ whole genome shotgun (WGS) entry which is preliminary data.</text>
</comment>